<dbReference type="SUPFAM" id="SSF51430">
    <property type="entry name" value="NAD(P)-linked oxidoreductase"/>
    <property type="match status" value="1"/>
</dbReference>
<dbReference type="PROSITE" id="PS00062">
    <property type="entry name" value="ALDOKETO_REDUCTASE_2"/>
    <property type="match status" value="1"/>
</dbReference>
<reference evidence="6 7" key="1">
    <citation type="journal article" date="2013" name="BMC Genomics">
        <title>Genome sequencing and comparative genomics of honey bee microsporidia, Nosema apis reveal novel insights into host-parasite interactions.</title>
        <authorList>
            <person name="Chen Yp."/>
            <person name="Pettis J.S."/>
            <person name="Zhao Y."/>
            <person name="Liu X."/>
            <person name="Tallon L.J."/>
            <person name="Sadzewicz L.D."/>
            <person name="Li R."/>
            <person name="Zheng H."/>
            <person name="Huang S."/>
            <person name="Zhang X."/>
            <person name="Hamilton M.C."/>
            <person name="Pernal S.F."/>
            <person name="Melathopoulos A.P."/>
            <person name="Yan X."/>
            <person name="Evans J.D."/>
        </authorList>
    </citation>
    <scope>NUCLEOTIDE SEQUENCE [LARGE SCALE GENOMIC DNA]</scope>
    <source>
        <strain evidence="6 7">BRL 01</strain>
    </source>
</reference>
<feature type="binding site" evidence="3">
    <location>
        <position position="110"/>
    </location>
    <ligand>
        <name>substrate</name>
    </ligand>
</feature>
<protein>
    <submittedName>
        <fullName evidence="6">Aldo-keto reductase</fullName>
    </submittedName>
</protein>
<dbReference type="VEuPathDB" id="MicrosporidiaDB:NAPIS_ORF01399"/>
<dbReference type="InterPro" id="IPR020471">
    <property type="entry name" value="AKR"/>
</dbReference>
<dbReference type="GO" id="GO:0016616">
    <property type="term" value="F:oxidoreductase activity, acting on the CH-OH group of donors, NAD or NADP as acceptor"/>
    <property type="evidence" value="ECO:0007669"/>
    <property type="project" value="UniProtKB-ARBA"/>
</dbReference>
<dbReference type="InterPro" id="IPR018170">
    <property type="entry name" value="Aldo/ket_reductase_CS"/>
</dbReference>
<dbReference type="HOGENOM" id="CLU_023205_0_0_1"/>
<dbReference type="InterPro" id="IPR036812">
    <property type="entry name" value="NAD(P)_OxRdtase_dom_sf"/>
</dbReference>
<evidence type="ECO:0000256" key="4">
    <source>
        <dbReference type="PIRSR" id="PIRSR000097-3"/>
    </source>
</evidence>
<accession>T0MCW9</accession>
<dbReference type="OrthoDB" id="416253at2759"/>
<dbReference type="FunFam" id="3.20.20.100:FF:000002">
    <property type="entry name" value="2,5-diketo-D-gluconic acid reductase A"/>
    <property type="match status" value="1"/>
</dbReference>
<dbReference type="Gene3D" id="3.20.20.100">
    <property type="entry name" value="NADP-dependent oxidoreductase domain"/>
    <property type="match status" value="1"/>
</dbReference>
<dbReference type="PANTHER" id="PTHR11732">
    <property type="entry name" value="ALDO/KETO REDUCTASE"/>
    <property type="match status" value="1"/>
</dbReference>
<dbReference type="PRINTS" id="PR00069">
    <property type="entry name" value="ALDKETRDTASE"/>
</dbReference>
<sequence>MIEKKIILNSGYQMPMVGLGTWKLEKDKIEKCIRVAIKEGYKHIDTASRYGNEEDIGNCLQKLFKENIIKREEIFITSKLWNACHKNPEHALRKTLKDLKINYVDLYLIHWPVTFATNDEGKEIYNENGENVLEEFDCVILWKKMEELVEKGLVKSIGISNFGFVNIENILKNCKIKPAVNQIEINPYFTQKDLVEYCQEKSIQVVSYSSLGSSNPSVYNLREDSEIKAISLKYKKTVPQIILSWLIMRNIMVIPKSSSENHIKENIDLISLERDDFITISKLDKNFRFVDPVRFGHNRFK</sequence>
<feature type="site" description="Lowers pKa of active site Tyr" evidence="4">
    <location>
        <position position="79"/>
    </location>
</feature>
<evidence type="ECO:0000313" key="7">
    <source>
        <dbReference type="Proteomes" id="UP000053780"/>
    </source>
</evidence>
<evidence type="ECO:0000256" key="3">
    <source>
        <dbReference type="PIRSR" id="PIRSR000097-2"/>
    </source>
</evidence>
<evidence type="ECO:0000259" key="5">
    <source>
        <dbReference type="Pfam" id="PF00248"/>
    </source>
</evidence>
<name>T0MCW9_9MICR</name>
<dbReference type="Pfam" id="PF00248">
    <property type="entry name" value="Aldo_ket_red"/>
    <property type="match status" value="1"/>
</dbReference>
<dbReference type="EMBL" id="KE647184">
    <property type="protein sequence ID" value="EQB61031.1"/>
    <property type="molecule type" value="Genomic_DNA"/>
</dbReference>
<dbReference type="Proteomes" id="UP000053780">
    <property type="component" value="Unassembled WGS sequence"/>
</dbReference>
<dbReference type="AlphaFoldDB" id="T0MCW9"/>
<organism evidence="6 7">
    <name type="scientific">Vairimorpha apis BRL 01</name>
    <dbReference type="NCBI Taxonomy" id="1037528"/>
    <lineage>
        <taxon>Eukaryota</taxon>
        <taxon>Fungi</taxon>
        <taxon>Fungi incertae sedis</taxon>
        <taxon>Microsporidia</taxon>
        <taxon>Nosematidae</taxon>
        <taxon>Vairimorpha</taxon>
    </lineage>
</organism>
<gene>
    <name evidence="6" type="ORF">NAPIS_ORF01399</name>
</gene>
<feature type="domain" description="NADP-dependent oxidoreductase" evidence="5">
    <location>
        <begin position="17"/>
        <end position="283"/>
    </location>
</feature>
<evidence type="ECO:0000256" key="1">
    <source>
        <dbReference type="ARBA" id="ARBA00023002"/>
    </source>
</evidence>
<dbReference type="PIRSF" id="PIRSF000097">
    <property type="entry name" value="AKR"/>
    <property type="match status" value="1"/>
</dbReference>
<feature type="active site" description="Proton donor" evidence="2">
    <location>
        <position position="50"/>
    </location>
</feature>
<dbReference type="InterPro" id="IPR023210">
    <property type="entry name" value="NADP_OxRdtase_dom"/>
</dbReference>
<proteinExistence type="predicted"/>
<evidence type="ECO:0000313" key="6">
    <source>
        <dbReference type="EMBL" id="EQB61031.1"/>
    </source>
</evidence>
<evidence type="ECO:0000256" key="2">
    <source>
        <dbReference type="PIRSR" id="PIRSR000097-1"/>
    </source>
</evidence>
<dbReference type="CDD" id="cd19071">
    <property type="entry name" value="AKR_AKR1-5-like"/>
    <property type="match status" value="1"/>
</dbReference>
<keyword evidence="7" id="KW-1185">Reference proteome</keyword>
<keyword evidence="1" id="KW-0560">Oxidoreductase</keyword>